<evidence type="ECO:0000313" key="2">
    <source>
        <dbReference type="EMBL" id="KAF7936344.1"/>
    </source>
</evidence>
<keyword evidence="3" id="KW-1185">Reference proteome</keyword>
<name>A0ABQ7IXM9_9HELO</name>
<dbReference type="GeneID" id="62229337"/>
<protein>
    <submittedName>
        <fullName evidence="2">Uncharacterized protein</fullName>
    </submittedName>
</protein>
<keyword evidence="1" id="KW-0175">Coiled coil</keyword>
<proteinExistence type="predicted"/>
<evidence type="ECO:0000313" key="3">
    <source>
        <dbReference type="Proteomes" id="UP000783213"/>
    </source>
</evidence>
<dbReference type="EMBL" id="RCSX01000004">
    <property type="protein sequence ID" value="KAF7936344.1"/>
    <property type="molecule type" value="Genomic_DNA"/>
</dbReference>
<gene>
    <name evidence="2" type="ORF">EAE98_002563</name>
</gene>
<feature type="coiled-coil region" evidence="1">
    <location>
        <begin position="159"/>
        <end position="186"/>
    </location>
</feature>
<dbReference type="Proteomes" id="UP000783213">
    <property type="component" value="Unassembled WGS sequence"/>
</dbReference>
<dbReference type="RefSeq" id="XP_038813922.1">
    <property type="nucleotide sequence ID" value="XM_038950183.1"/>
</dbReference>
<comment type="caution">
    <text evidence="2">The sequence shown here is derived from an EMBL/GenBank/DDBJ whole genome shotgun (WGS) entry which is preliminary data.</text>
</comment>
<sequence>MNAQQELETAGIIGATIVPGNPVTVIHQQHVSPALFNRIKNLELSNKALKNRVLAHESTIASLDHNLKAQAWRVHALELNQQNQNAVIQSYDMAQKSCDMQIATLKSYESWYDTQFKTQHILRSTQDEKIQLLEDRLKMYEDGFMNKTSTCIQSIGLDLKSQKLKIENQERKLDEKLARYEFVLMENQKRELSEKFASYEAVLIQKVKKSILANLIGSETETSDDIGVKNEPRTVCSSQYLWIRCPKLN</sequence>
<organism evidence="2 3">
    <name type="scientific">Botrytis deweyae</name>
    <dbReference type="NCBI Taxonomy" id="2478750"/>
    <lineage>
        <taxon>Eukaryota</taxon>
        <taxon>Fungi</taxon>
        <taxon>Dikarya</taxon>
        <taxon>Ascomycota</taxon>
        <taxon>Pezizomycotina</taxon>
        <taxon>Leotiomycetes</taxon>
        <taxon>Helotiales</taxon>
        <taxon>Sclerotiniaceae</taxon>
        <taxon>Botrytis</taxon>
    </lineage>
</organism>
<evidence type="ECO:0000256" key="1">
    <source>
        <dbReference type="SAM" id="Coils"/>
    </source>
</evidence>
<accession>A0ABQ7IXM9</accession>
<reference evidence="2 3" key="1">
    <citation type="journal article" date="2020" name="Genome Biol. Evol.">
        <title>Comparative genomics of Sclerotiniaceae.</title>
        <authorList>
            <person name="Valero Jimenez C.A."/>
            <person name="Steentjes M."/>
            <person name="Scholten O.E."/>
            <person name="Van Kan J.A.L."/>
        </authorList>
    </citation>
    <scope>NUCLEOTIDE SEQUENCE [LARGE SCALE GENOMIC DNA]</scope>
    <source>
        <strain evidence="2 3">B1</strain>
    </source>
</reference>